<feature type="domain" description="Zn(2)-C6 fungal-type" evidence="6">
    <location>
        <begin position="39"/>
        <end position="70"/>
    </location>
</feature>
<keyword evidence="4" id="KW-0539">Nucleus</keyword>
<dbReference type="InterPro" id="IPR036864">
    <property type="entry name" value="Zn2-C6_fun-type_DNA-bd_sf"/>
</dbReference>
<dbReference type="EMBL" id="ML996099">
    <property type="protein sequence ID" value="KAF2740818.1"/>
    <property type="molecule type" value="Genomic_DNA"/>
</dbReference>
<dbReference type="Proteomes" id="UP000799444">
    <property type="component" value="Unassembled WGS sequence"/>
</dbReference>
<dbReference type="CDD" id="cd00067">
    <property type="entry name" value="GAL4"/>
    <property type="match status" value="1"/>
</dbReference>
<dbReference type="PROSITE" id="PS50048">
    <property type="entry name" value="ZN2_CY6_FUNGAL_2"/>
    <property type="match status" value="1"/>
</dbReference>
<evidence type="ECO:0000256" key="1">
    <source>
        <dbReference type="ARBA" id="ARBA00022723"/>
    </source>
</evidence>
<dbReference type="GO" id="GO:0000978">
    <property type="term" value="F:RNA polymerase II cis-regulatory region sequence-specific DNA binding"/>
    <property type="evidence" value="ECO:0007669"/>
    <property type="project" value="TreeGrafter"/>
</dbReference>
<dbReference type="PROSITE" id="PS00463">
    <property type="entry name" value="ZN2_CY6_FUNGAL_1"/>
    <property type="match status" value="1"/>
</dbReference>
<evidence type="ECO:0000259" key="6">
    <source>
        <dbReference type="PROSITE" id="PS50048"/>
    </source>
</evidence>
<dbReference type="PANTHER" id="PTHR47424">
    <property type="entry name" value="REGULATORY PROTEIN GAL4"/>
    <property type="match status" value="1"/>
</dbReference>
<feature type="region of interest" description="Disordered" evidence="5">
    <location>
        <begin position="1"/>
        <end position="31"/>
    </location>
</feature>
<organism evidence="7 8">
    <name type="scientific">Polyplosphaeria fusca</name>
    <dbReference type="NCBI Taxonomy" id="682080"/>
    <lineage>
        <taxon>Eukaryota</taxon>
        <taxon>Fungi</taxon>
        <taxon>Dikarya</taxon>
        <taxon>Ascomycota</taxon>
        <taxon>Pezizomycotina</taxon>
        <taxon>Dothideomycetes</taxon>
        <taxon>Pleosporomycetidae</taxon>
        <taxon>Pleosporales</taxon>
        <taxon>Tetraplosphaeriaceae</taxon>
        <taxon>Polyplosphaeria</taxon>
    </lineage>
</organism>
<dbReference type="InterPro" id="IPR007219">
    <property type="entry name" value="XnlR_reg_dom"/>
</dbReference>
<dbReference type="GO" id="GO:0006351">
    <property type="term" value="P:DNA-templated transcription"/>
    <property type="evidence" value="ECO:0007669"/>
    <property type="project" value="InterPro"/>
</dbReference>
<keyword evidence="2" id="KW-0805">Transcription regulation</keyword>
<keyword evidence="1" id="KW-0479">Metal-binding</keyword>
<dbReference type="CDD" id="cd12148">
    <property type="entry name" value="fungal_TF_MHR"/>
    <property type="match status" value="1"/>
</dbReference>
<name>A0A9P4V8Z4_9PLEO</name>
<dbReference type="SUPFAM" id="SSF57701">
    <property type="entry name" value="Zn2/Cys6 DNA-binding domain"/>
    <property type="match status" value="1"/>
</dbReference>
<accession>A0A9P4V8Z4</accession>
<feature type="compositionally biased region" description="Polar residues" evidence="5">
    <location>
        <begin position="1"/>
        <end position="10"/>
    </location>
</feature>
<keyword evidence="8" id="KW-1185">Reference proteome</keyword>
<dbReference type="GO" id="GO:0000981">
    <property type="term" value="F:DNA-binding transcription factor activity, RNA polymerase II-specific"/>
    <property type="evidence" value="ECO:0007669"/>
    <property type="project" value="InterPro"/>
</dbReference>
<evidence type="ECO:0000313" key="7">
    <source>
        <dbReference type="EMBL" id="KAF2740818.1"/>
    </source>
</evidence>
<sequence length="781" mass="86844">MFHTFQSSLGVRSPGAEGDGTASKPARTAGSRRISTSNACVECRRRKIRCDGTQPCGQCQWYQHPEACGYSKPAQRVVPSRKLVDKLSSDIEQYKAVLSKLYPSKDLDALSPLPREDLLELALSMPTSGSTTSPATVTTQAISEVTSGSDGADSLEALEQAPPEDPYWDEARKHLVRVQGISDDVNGLSMSVDRLSSYVGISSITAALKVIVRCAPQTKALIAQANQETALPSRTGSPPPEFADDDPLALPPQAEGQELLENYFDRVHSFFPMVDERKLWSTYIYGDRKDSAWLALLNMVFALGSLASSTADNELHYVYFSRSRQHLSLDSFGSGNLEVLQALAMMSGYYMHYLNRPNEAHSLMGATLRMATALGLHREYSEAPKGDPQRHLNTVAPGEVDSISPEMRRRIWWSLFCLDAWASTTTGRPSLGRMGPSITVLPPGQAANSAHVFSQPNSPQYLEQLKVLPLIYASEFCKIATRVQDRLVESPLLTPGETSAYDQEIIHWHDELPSILLHMNEPCPDFLRRARYVMKWRFQNIRIVLHRPILLSTALRRTPFASLTAEEKMAVGKCRIIAAKTIEDISNECMPDLICGWNGVWFVFQACMVPLVSLFSDNSMPEESEKWKASVETGLAFFERSKPWSIAAKRSLDAITRLYAAYKAQFAEQIHQMNQTYHQNTHVQYSHSHHNSHHNDMSSMSGATYDYNNVPDVTGLSMNPTIVGAWNHGPAAVGNLSGFWDDMMWDTNLPDMLDTPFGMGNEYDYHGAAQDTGAPCWMQGN</sequence>
<dbReference type="PANTHER" id="PTHR47424:SF5">
    <property type="entry name" value="ZN(II)2CYS6 TRANSCRIPTION FACTOR (EUROFUNG)"/>
    <property type="match status" value="1"/>
</dbReference>
<dbReference type="GO" id="GO:0000435">
    <property type="term" value="P:positive regulation of transcription from RNA polymerase II promoter by galactose"/>
    <property type="evidence" value="ECO:0007669"/>
    <property type="project" value="TreeGrafter"/>
</dbReference>
<reference evidence="7" key="1">
    <citation type="journal article" date="2020" name="Stud. Mycol.">
        <title>101 Dothideomycetes genomes: a test case for predicting lifestyles and emergence of pathogens.</title>
        <authorList>
            <person name="Haridas S."/>
            <person name="Albert R."/>
            <person name="Binder M."/>
            <person name="Bloem J."/>
            <person name="Labutti K."/>
            <person name="Salamov A."/>
            <person name="Andreopoulos B."/>
            <person name="Baker S."/>
            <person name="Barry K."/>
            <person name="Bills G."/>
            <person name="Bluhm B."/>
            <person name="Cannon C."/>
            <person name="Castanera R."/>
            <person name="Culley D."/>
            <person name="Daum C."/>
            <person name="Ezra D."/>
            <person name="Gonzalez J."/>
            <person name="Henrissat B."/>
            <person name="Kuo A."/>
            <person name="Liang C."/>
            <person name="Lipzen A."/>
            <person name="Lutzoni F."/>
            <person name="Magnuson J."/>
            <person name="Mondo S."/>
            <person name="Nolan M."/>
            <person name="Ohm R."/>
            <person name="Pangilinan J."/>
            <person name="Park H.-J."/>
            <person name="Ramirez L."/>
            <person name="Alfaro M."/>
            <person name="Sun H."/>
            <person name="Tritt A."/>
            <person name="Yoshinaga Y."/>
            <person name="Zwiers L.-H."/>
            <person name="Turgeon B."/>
            <person name="Goodwin S."/>
            <person name="Spatafora J."/>
            <person name="Crous P."/>
            <person name="Grigoriev I."/>
        </authorList>
    </citation>
    <scope>NUCLEOTIDE SEQUENCE</scope>
    <source>
        <strain evidence="7">CBS 125425</strain>
    </source>
</reference>
<dbReference type="SMART" id="SM00066">
    <property type="entry name" value="GAL4"/>
    <property type="match status" value="1"/>
</dbReference>
<keyword evidence="3" id="KW-0804">Transcription</keyword>
<dbReference type="Pfam" id="PF00172">
    <property type="entry name" value="Zn_clus"/>
    <property type="match status" value="1"/>
</dbReference>
<evidence type="ECO:0000256" key="4">
    <source>
        <dbReference type="ARBA" id="ARBA00023242"/>
    </source>
</evidence>
<gene>
    <name evidence="7" type="ORF">EJ04DRAFT_166648</name>
</gene>
<protein>
    <recommendedName>
        <fullName evidence="6">Zn(2)-C6 fungal-type domain-containing protein</fullName>
    </recommendedName>
</protein>
<dbReference type="GO" id="GO:0005634">
    <property type="term" value="C:nucleus"/>
    <property type="evidence" value="ECO:0007669"/>
    <property type="project" value="TreeGrafter"/>
</dbReference>
<comment type="caution">
    <text evidence="7">The sequence shown here is derived from an EMBL/GenBank/DDBJ whole genome shotgun (WGS) entry which is preliminary data.</text>
</comment>
<dbReference type="AlphaFoldDB" id="A0A9P4V8Z4"/>
<dbReference type="OrthoDB" id="3362851at2759"/>
<evidence type="ECO:0000256" key="2">
    <source>
        <dbReference type="ARBA" id="ARBA00023015"/>
    </source>
</evidence>
<dbReference type="Pfam" id="PF04082">
    <property type="entry name" value="Fungal_trans"/>
    <property type="match status" value="1"/>
</dbReference>
<dbReference type="InterPro" id="IPR051127">
    <property type="entry name" value="Fungal_SecMet_Regulators"/>
</dbReference>
<evidence type="ECO:0000256" key="3">
    <source>
        <dbReference type="ARBA" id="ARBA00023163"/>
    </source>
</evidence>
<dbReference type="SMART" id="SM00906">
    <property type="entry name" value="Fungal_trans"/>
    <property type="match status" value="1"/>
</dbReference>
<evidence type="ECO:0000256" key="5">
    <source>
        <dbReference type="SAM" id="MobiDB-lite"/>
    </source>
</evidence>
<dbReference type="InterPro" id="IPR001138">
    <property type="entry name" value="Zn2Cys6_DnaBD"/>
</dbReference>
<proteinExistence type="predicted"/>
<evidence type="ECO:0000313" key="8">
    <source>
        <dbReference type="Proteomes" id="UP000799444"/>
    </source>
</evidence>
<dbReference type="GO" id="GO:0008270">
    <property type="term" value="F:zinc ion binding"/>
    <property type="evidence" value="ECO:0007669"/>
    <property type="project" value="InterPro"/>
</dbReference>
<dbReference type="Gene3D" id="4.10.240.10">
    <property type="entry name" value="Zn(2)-C6 fungal-type DNA-binding domain"/>
    <property type="match status" value="1"/>
</dbReference>